<accession>A0A919YS36</accession>
<dbReference type="CDD" id="cd00093">
    <property type="entry name" value="HTH_XRE"/>
    <property type="match status" value="1"/>
</dbReference>
<dbReference type="Proteomes" id="UP000683139">
    <property type="component" value="Unassembled WGS sequence"/>
</dbReference>
<name>A0A919YS36_9BACL</name>
<dbReference type="SMART" id="SM00530">
    <property type="entry name" value="HTH_XRE"/>
    <property type="match status" value="1"/>
</dbReference>
<comment type="caution">
    <text evidence="2">The sequence shown here is derived from an EMBL/GenBank/DDBJ whole genome shotgun (WGS) entry which is preliminary data.</text>
</comment>
<evidence type="ECO:0000259" key="1">
    <source>
        <dbReference type="PROSITE" id="PS50943"/>
    </source>
</evidence>
<dbReference type="GO" id="GO:0003677">
    <property type="term" value="F:DNA binding"/>
    <property type="evidence" value="ECO:0007669"/>
    <property type="project" value="InterPro"/>
</dbReference>
<gene>
    <name evidence="2" type="ORF">J40TS1_43170</name>
</gene>
<dbReference type="InterPro" id="IPR010982">
    <property type="entry name" value="Lambda_DNA-bd_dom_sf"/>
</dbReference>
<dbReference type="AlphaFoldDB" id="A0A919YS36"/>
<dbReference type="PROSITE" id="PS50943">
    <property type="entry name" value="HTH_CROC1"/>
    <property type="match status" value="1"/>
</dbReference>
<evidence type="ECO:0000313" key="3">
    <source>
        <dbReference type="Proteomes" id="UP000683139"/>
    </source>
</evidence>
<proteinExistence type="predicted"/>
<protein>
    <recommendedName>
        <fullName evidence="1">HTH cro/C1-type domain-containing protein</fullName>
    </recommendedName>
</protein>
<dbReference type="SUPFAM" id="SSF47413">
    <property type="entry name" value="lambda repressor-like DNA-binding domains"/>
    <property type="match status" value="1"/>
</dbReference>
<sequence length="130" mass="14970">MSDLSSLIGKQLKLIRKHQGLTQQQVADCIANANDKEGFNKSRVSKIESGTENITLSTLELMMNALNVTPFELFNFQKYQSSAEYESKKLMIEAHRWLLMERPINEVKYIVNTTNDFINTIEQRDNDPQS</sequence>
<organism evidence="2 3">
    <name type="scientific">Paenibacillus montaniterrae</name>
    <dbReference type="NCBI Taxonomy" id="429341"/>
    <lineage>
        <taxon>Bacteria</taxon>
        <taxon>Bacillati</taxon>
        <taxon>Bacillota</taxon>
        <taxon>Bacilli</taxon>
        <taxon>Bacillales</taxon>
        <taxon>Paenibacillaceae</taxon>
        <taxon>Paenibacillus</taxon>
    </lineage>
</organism>
<feature type="domain" description="HTH cro/C1-type" evidence="1">
    <location>
        <begin position="12"/>
        <end position="73"/>
    </location>
</feature>
<evidence type="ECO:0000313" key="2">
    <source>
        <dbReference type="EMBL" id="GIP18675.1"/>
    </source>
</evidence>
<dbReference type="Gene3D" id="1.10.260.40">
    <property type="entry name" value="lambda repressor-like DNA-binding domains"/>
    <property type="match status" value="1"/>
</dbReference>
<dbReference type="EMBL" id="BOSE01000010">
    <property type="protein sequence ID" value="GIP18675.1"/>
    <property type="molecule type" value="Genomic_DNA"/>
</dbReference>
<dbReference type="InterPro" id="IPR001387">
    <property type="entry name" value="Cro/C1-type_HTH"/>
</dbReference>
<reference evidence="2" key="1">
    <citation type="submission" date="2021-03" db="EMBL/GenBank/DDBJ databases">
        <title>Antimicrobial resistance genes in bacteria isolated from Japanese honey, and their potential for conferring macrolide and lincosamide resistance in the American foulbrood pathogen Paenibacillus larvae.</title>
        <authorList>
            <person name="Okamoto M."/>
            <person name="Kumagai M."/>
            <person name="Kanamori H."/>
            <person name="Takamatsu D."/>
        </authorList>
    </citation>
    <scope>NUCLEOTIDE SEQUENCE</scope>
    <source>
        <strain evidence="2">J40TS1</strain>
    </source>
</reference>
<dbReference type="Pfam" id="PF12844">
    <property type="entry name" value="HTH_19"/>
    <property type="match status" value="1"/>
</dbReference>
<keyword evidence="3" id="KW-1185">Reference proteome</keyword>
<dbReference type="RefSeq" id="WP_213519338.1">
    <property type="nucleotide sequence ID" value="NZ_BOSE01000010.1"/>
</dbReference>